<sequence>MTTGNTAEGPKIEPLVDQAMGLLGLIVGEINAAMDRIRQDQFDDLKEATRSYKDLRQALLMVFEERAKVAKLDKLEAGIAYDYALDLDVARDEIGRRLARLRDAGDGG</sequence>
<gene>
    <name evidence="1" type="ORF">OEZ71_02270</name>
</gene>
<evidence type="ECO:0000313" key="2">
    <source>
        <dbReference type="Proteomes" id="UP001652564"/>
    </source>
</evidence>
<proteinExistence type="predicted"/>
<organism evidence="1 2">
    <name type="scientific">Albidovulum litorale</name>
    <dbReference type="NCBI Taxonomy" id="2984134"/>
    <lineage>
        <taxon>Bacteria</taxon>
        <taxon>Pseudomonadati</taxon>
        <taxon>Pseudomonadota</taxon>
        <taxon>Alphaproteobacteria</taxon>
        <taxon>Rhodobacterales</taxon>
        <taxon>Paracoccaceae</taxon>
        <taxon>Albidovulum</taxon>
    </lineage>
</organism>
<comment type="caution">
    <text evidence="1">The sequence shown here is derived from an EMBL/GenBank/DDBJ whole genome shotgun (WGS) entry which is preliminary data.</text>
</comment>
<evidence type="ECO:0000313" key="1">
    <source>
        <dbReference type="EMBL" id="MCV2871115.1"/>
    </source>
</evidence>
<dbReference type="RefSeq" id="WP_263738304.1">
    <property type="nucleotide sequence ID" value="NZ_JAOWKZ010000001.1"/>
</dbReference>
<name>A0ABT2ZJ06_9RHOB</name>
<protein>
    <submittedName>
        <fullName evidence="1">Uncharacterized protein</fullName>
    </submittedName>
</protein>
<dbReference type="EMBL" id="JAOWKZ010000001">
    <property type="protein sequence ID" value="MCV2871115.1"/>
    <property type="molecule type" value="Genomic_DNA"/>
</dbReference>
<accession>A0ABT2ZJ06</accession>
<dbReference type="Proteomes" id="UP001652564">
    <property type="component" value="Unassembled WGS sequence"/>
</dbReference>
<reference evidence="1 2" key="1">
    <citation type="submission" date="2022-10" db="EMBL/GenBank/DDBJ databases">
        <title>Defluviimonas sp. nov., isolated from ocean surface sediments.</title>
        <authorList>
            <person name="He W."/>
            <person name="Wang L."/>
            <person name="Zhang D.-F."/>
        </authorList>
    </citation>
    <scope>NUCLEOTIDE SEQUENCE [LARGE SCALE GENOMIC DNA]</scope>
    <source>
        <strain evidence="1 2">WL0050</strain>
    </source>
</reference>
<keyword evidence="2" id="KW-1185">Reference proteome</keyword>